<name>A0A7Y0U0C4_9ACTO</name>
<dbReference type="Proteomes" id="UP000575397">
    <property type="component" value="Unassembled WGS sequence"/>
</dbReference>
<gene>
    <name evidence="2" type="ORF">HHJ74_11400</name>
    <name evidence="3" type="ORF">HHJ77_02435</name>
    <name evidence="1" type="ORF">HHJ78_03400</name>
</gene>
<dbReference type="EMBL" id="JABCUS010000004">
    <property type="protein sequence ID" value="NMX02820.1"/>
    <property type="molecule type" value="Genomic_DNA"/>
</dbReference>
<proteinExistence type="predicted"/>
<dbReference type="AlphaFoldDB" id="A0A7Y0U0C4"/>
<accession>A0A7Y0U0C4</accession>
<dbReference type="EMBL" id="JABCUR010000002">
    <property type="protein sequence ID" value="NMW64598.1"/>
    <property type="molecule type" value="Genomic_DNA"/>
</dbReference>
<evidence type="ECO:0000313" key="1">
    <source>
        <dbReference type="EMBL" id="NMW64598.1"/>
    </source>
</evidence>
<comment type="caution">
    <text evidence="1">The sequence shown here is derived from an EMBL/GenBank/DDBJ whole genome shotgun (WGS) entry which is preliminary data.</text>
</comment>
<evidence type="ECO:0000313" key="2">
    <source>
        <dbReference type="EMBL" id="NMW94262.1"/>
    </source>
</evidence>
<dbReference type="EMBL" id="JABCUV010000036">
    <property type="protein sequence ID" value="NMW94262.1"/>
    <property type="molecule type" value="Genomic_DNA"/>
</dbReference>
<dbReference type="Proteomes" id="UP000582487">
    <property type="component" value="Unassembled WGS sequence"/>
</dbReference>
<reference evidence="4 5" key="1">
    <citation type="submission" date="2020-04" db="EMBL/GenBank/DDBJ databases">
        <title>Antimicrobial susceptibility and clonality of vaginal-derived multi-drug resistant Mobiluncus isolates in China.</title>
        <authorList>
            <person name="Zhang X."/>
        </authorList>
    </citation>
    <scope>NUCLEOTIDE SEQUENCE [LARGE SCALE GENOMIC DNA]</scope>
    <source>
        <strain evidence="3 4">12</strain>
        <strain evidence="1 5">13</strain>
        <strain evidence="2 6">7</strain>
    </source>
</reference>
<evidence type="ECO:0000313" key="3">
    <source>
        <dbReference type="EMBL" id="NMX02820.1"/>
    </source>
</evidence>
<dbReference type="Proteomes" id="UP000578252">
    <property type="component" value="Unassembled WGS sequence"/>
</dbReference>
<sequence>MNEDERRVAALVEHLYAEGYATTQERDDMLDVLKWDGIFAPLTGVTAIAANSDRPLTKELLDEVIALKDIYDEEYYEELMESQGLTA</sequence>
<evidence type="ECO:0000313" key="6">
    <source>
        <dbReference type="Proteomes" id="UP000582487"/>
    </source>
</evidence>
<protein>
    <submittedName>
        <fullName evidence="1">Uncharacterized protein</fullName>
    </submittedName>
</protein>
<evidence type="ECO:0000313" key="5">
    <source>
        <dbReference type="Proteomes" id="UP000578252"/>
    </source>
</evidence>
<dbReference type="RefSeq" id="WP_004016541.1">
    <property type="nucleotide sequence ID" value="NZ_JABCUR010000002.1"/>
</dbReference>
<organism evidence="1 5">
    <name type="scientific">Mobiluncus mulieris</name>
    <dbReference type="NCBI Taxonomy" id="2052"/>
    <lineage>
        <taxon>Bacteria</taxon>
        <taxon>Bacillati</taxon>
        <taxon>Actinomycetota</taxon>
        <taxon>Actinomycetes</taxon>
        <taxon>Actinomycetales</taxon>
        <taxon>Actinomycetaceae</taxon>
        <taxon>Mobiluncus</taxon>
    </lineage>
</organism>
<evidence type="ECO:0000313" key="4">
    <source>
        <dbReference type="Proteomes" id="UP000575397"/>
    </source>
</evidence>